<comment type="caution">
    <text evidence="6">The sequence shown here is derived from an EMBL/GenBank/DDBJ whole genome shotgun (WGS) entry which is preliminary data.</text>
</comment>
<accession>A0A5R8KJ57</accession>
<reference evidence="6 7" key="1">
    <citation type="submission" date="2019-05" db="EMBL/GenBank/DDBJ databases">
        <title>Verrucobacter flavum gen. nov., sp. nov. a new member of the family Verrucomicrobiaceae.</title>
        <authorList>
            <person name="Szuroczki S."/>
            <person name="Abbaszade G."/>
            <person name="Szabo A."/>
            <person name="Felfoldi T."/>
            <person name="Schumann P."/>
            <person name="Boka K."/>
            <person name="Keki Z."/>
            <person name="Toumi M."/>
            <person name="Toth E."/>
        </authorList>
    </citation>
    <scope>NUCLEOTIDE SEQUENCE [LARGE SCALE GENOMIC DNA]</scope>
    <source>
        <strain evidence="6 7">MG-N-17</strain>
    </source>
</reference>
<sequence length="270" mass="29430">MTLMRTSHRLAILAAAVLPALLQAQTQAQTTTTTTTSTSTATPSPLKPATAPTITPEQRAALEEIHKLSVMTVKFAGDTHQIIIKLEPEKAPGTVANFIQNVDKGTYKGLAFHRTIADYLVQTGDPASRSNDNRDSWGLSEEYTIPGEFKIPHTTGSVAMARRSDKVNPDRKSNGTQFYFAVGDMSSLNGQYSVFGDVVVGLDVLKKISRSIRDSNDAPIERIEIVDIKVVDHKGPVVKLTNTGDGPKRRGTSKPDALKGPFEKFLDRVW</sequence>
<evidence type="ECO:0000256" key="1">
    <source>
        <dbReference type="ARBA" id="ARBA00023110"/>
    </source>
</evidence>
<keyword evidence="2 3" id="KW-0413">Isomerase</keyword>
<keyword evidence="3" id="KW-0732">Signal</keyword>
<evidence type="ECO:0000313" key="6">
    <source>
        <dbReference type="EMBL" id="TLD72353.1"/>
    </source>
</evidence>
<dbReference type="InterPro" id="IPR044666">
    <property type="entry name" value="Cyclophilin_A-like"/>
</dbReference>
<keyword evidence="1 3" id="KW-0697">Rotamase</keyword>
<keyword evidence="7" id="KW-1185">Reference proteome</keyword>
<protein>
    <recommendedName>
        <fullName evidence="3">Peptidyl-prolyl cis-trans isomerase</fullName>
        <shortName evidence="3">PPIase</shortName>
        <ecNumber evidence="3">5.2.1.8</ecNumber>
    </recommendedName>
</protein>
<evidence type="ECO:0000313" key="7">
    <source>
        <dbReference type="Proteomes" id="UP000306196"/>
    </source>
</evidence>
<comment type="similarity">
    <text evidence="3">Belongs to the cyclophilin-type PPIase family.</text>
</comment>
<proteinExistence type="inferred from homology"/>
<organism evidence="6 7">
    <name type="scientific">Phragmitibacter flavus</name>
    <dbReference type="NCBI Taxonomy" id="2576071"/>
    <lineage>
        <taxon>Bacteria</taxon>
        <taxon>Pseudomonadati</taxon>
        <taxon>Verrucomicrobiota</taxon>
        <taxon>Verrucomicrobiia</taxon>
        <taxon>Verrucomicrobiales</taxon>
        <taxon>Verrucomicrobiaceae</taxon>
        <taxon>Phragmitibacter</taxon>
    </lineage>
</organism>
<dbReference type="Pfam" id="PF00160">
    <property type="entry name" value="Pro_isomerase"/>
    <property type="match status" value="1"/>
</dbReference>
<feature type="domain" description="PPIase cyclophilin-type" evidence="5">
    <location>
        <begin position="81"/>
        <end position="230"/>
    </location>
</feature>
<dbReference type="AlphaFoldDB" id="A0A5R8KJ57"/>
<dbReference type="InterPro" id="IPR029000">
    <property type="entry name" value="Cyclophilin-like_dom_sf"/>
</dbReference>
<dbReference type="GO" id="GO:0003755">
    <property type="term" value="F:peptidyl-prolyl cis-trans isomerase activity"/>
    <property type="evidence" value="ECO:0007669"/>
    <property type="project" value="UniProtKB-UniRule"/>
</dbReference>
<dbReference type="Gene3D" id="2.40.100.10">
    <property type="entry name" value="Cyclophilin-like"/>
    <property type="match status" value="1"/>
</dbReference>
<feature type="region of interest" description="Disordered" evidence="4">
    <location>
        <begin position="29"/>
        <end position="53"/>
    </location>
</feature>
<evidence type="ECO:0000256" key="2">
    <source>
        <dbReference type="ARBA" id="ARBA00023235"/>
    </source>
</evidence>
<evidence type="ECO:0000259" key="5">
    <source>
        <dbReference type="PROSITE" id="PS50072"/>
    </source>
</evidence>
<dbReference type="SUPFAM" id="SSF50891">
    <property type="entry name" value="Cyclophilin-like"/>
    <property type="match status" value="1"/>
</dbReference>
<dbReference type="PANTHER" id="PTHR45625">
    <property type="entry name" value="PEPTIDYL-PROLYL CIS-TRANS ISOMERASE-RELATED"/>
    <property type="match status" value="1"/>
</dbReference>
<dbReference type="CDD" id="cd00317">
    <property type="entry name" value="cyclophilin"/>
    <property type="match status" value="1"/>
</dbReference>
<dbReference type="EMBL" id="VAUV01000002">
    <property type="protein sequence ID" value="TLD72353.1"/>
    <property type="molecule type" value="Genomic_DNA"/>
</dbReference>
<gene>
    <name evidence="6" type="ORF">FEM03_03075</name>
</gene>
<dbReference type="InterPro" id="IPR002130">
    <property type="entry name" value="Cyclophilin-type_PPIase_dom"/>
</dbReference>
<feature type="signal peptide" evidence="3">
    <location>
        <begin position="1"/>
        <end position="28"/>
    </location>
</feature>
<dbReference type="EC" id="5.2.1.8" evidence="3"/>
<dbReference type="PANTHER" id="PTHR45625:SF4">
    <property type="entry name" value="PEPTIDYLPROLYL ISOMERASE DOMAIN AND WD REPEAT-CONTAINING PROTEIN 1"/>
    <property type="match status" value="1"/>
</dbReference>
<evidence type="ECO:0000256" key="4">
    <source>
        <dbReference type="SAM" id="MobiDB-lite"/>
    </source>
</evidence>
<evidence type="ECO:0000256" key="3">
    <source>
        <dbReference type="RuleBase" id="RU363019"/>
    </source>
</evidence>
<comment type="catalytic activity">
    <reaction evidence="3">
        <text>[protein]-peptidylproline (omega=180) = [protein]-peptidylproline (omega=0)</text>
        <dbReference type="Rhea" id="RHEA:16237"/>
        <dbReference type="Rhea" id="RHEA-COMP:10747"/>
        <dbReference type="Rhea" id="RHEA-COMP:10748"/>
        <dbReference type="ChEBI" id="CHEBI:83833"/>
        <dbReference type="ChEBI" id="CHEBI:83834"/>
        <dbReference type="EC" id="5.2.1.8"/>
    </reaction>
</comment>
<dbReference type="Proteomes" id="UP000306196">
    <property type="component" value="Unassembled WGS sequence"/>
</dbReference>
<comment type="function">
    <text evidence="3">PPIases accelerate the folding of proteins. It catalyzes the cis-trans isomerization of proline imidic peptide bonds in oligopeptides.</text>
</comment>
<name>A0A5R8KJ57_9BACT</name>
<dbReference type="PROSITE" id="PS50072">
    <property type="entry name" value="CSA_PPIASE_2"/>
    <property type="match status" value="1"/>
</dbReference>
<dbReference type="PRINTS" id="PR00153">
    <property type="entry name" value="CSAPPISMRASE"/>
</dbReference>
<dbReference type="OrthoDB" id="9807797at2"/>
<feature type="chain" id="PRO_5024468492" description="Peptidyl-prolyl cis-trans isomerase" evidence="3">
    <location>
        <begin position="29"/>
        <end position="270"/>
    </location>
</feature>